<feature type="region of interest" description="Disordered" evidence="10">
    <location>
        <begin position="74"/>
        <end position="108"/>
    </location>
</feature>
<reference evidence="13" key="1">
    <citation type="submission" date="2013-01" db="EMBL/GenBank/DDBJ databases">
        <title>Draft Genome Sequence of a Mulberry Tree, Morus notabilis C.K. Schneid.</title>
        <authorList>
            <person name="He N."/>
            <person name="Zhao S."/>
        </authorList>
    </citation>
    <scope>NUCLEOTIDE SEQUENCE</scope>
</reference>
<dbReference type="STRING" id="981085.W9SCE1"/>
<evidence type="ECO:0000256" key="6">
    <source>
        <dbReference type="ARBA" id="ARBA00023163"/>
    </source>
</evidence>
<comment type="subcellular location">
    <subcellularLocation>
        <location evidence="8 9">Nucleus</location>
    </subcellularLocation>
</comment>
<evidence type="ECO:0000256" key="3">
    <source>
        <dbReference type="ARBA" id="ARBA00022833"/>
    </source>
</evidence>
<dbReference type="GO" id="GO:0005634">
    <property type="term" value="C:nucleus"/>
    <property type="evidence" value="ECO:0007669"/>
    <property type="project" value="UniProtKB-SubCell"/>
</dbReference>
<dbReference type="GO" id="GO:0008270">
    <property type="term" value="F:zinc ion binding"/>
    <property type="evidence" value="ECO:0007669"/>
    <property type="project" value="UniProtKB-KW"/>
</dbReference>
<keyword evidence="3 9" id="KW-0862">Zinc</keyword>
<evidence type="ECO:0000256" key="8">
    <source>
        <dbReference type="PROSITE-ProRule" id="PRU00071"/>
    </source>
</evidence>
<dbReference type="InterPro" id="IPR045174">
    <property type="entry name" value="Dof"/>
</dbReference>
<accession>W9SCE1</accession>
<evidence type="ECO:0000256" key="9">
    <source>
        <dbReference type="RuleBase" id="RU369094"/>
    </source>
</evidence>
<keyword evidence="1 9" id="KW-0479">Metal-binding</keyword>
<comment type="function">
    <text evidence="9">Transcription factor that binds specifically to a 5'-AA[AG]G-3' consensus core sequence.</text>
</comment>
<feature type="region of interest" description="Disordered" evidence="10">
    <location>
        <begin position="1"/>
        <end position="36"/>
    </location>
</feature>
<dbReference type="PROSITE" id="PS50884">
    <property type="entry name" value="ZF_DOF_2"/>
    <property type="match status" value="1"/>
</dbReference>
<feature type="domain" description="Dof-type" evidence="11">
    <location>
        <begin position="35"/>
        <end position="89"/>
    </location>
</feature>
<dbReference type="PROSITE" id="PS01361">
    <property type="entry name" value="ZF_DOF_1"/>
    <property type="match status" value="1"/>
</dbReference>
<dbReference type="PANTHER" id="PTHR31992:SF301">
    <property type="entry name" value="DOF ZINC FINGER PROTEIN DOF3.7"/>
    <property type="match status" value="1"/>
</dbReference>
<organism evidence="12 13">
    <name type="scientific">Morus notabilis</name>
    <dbReference type="NCBI Taxonomy" id="981085"/>
    <lineage>
        <taxon>Eukaryota</taxon>
        <taxon>Viridiplantae</taxon>
        <taxon>Streptophyta</taxon>
        <taxon>Embryophyta</taxon>
        <taxon>Tracheophyta</taxon>
        <taxon>Spermatophyta</taxon>
        <taxon>Magnoliopsida</taxon>
        <taxon>eudicotyledons</taxon>
        <taxon>Gunneridae</taxon>
        <taxon>Pentapetalae</taxon>
        <taxon>rosids</taxon>
        <taxon>fabids</taxon>
        <taxon>Rosales</taxon>
        <taxon>Moraceae</taxon>
        <taxon>Moreae</taxon>
        <taxon>Morus</taxon>
    </lineage>
</organism>
<dbReference type="eggNOG" id="ENOG502RS8X">
    <property type="taxonomic scope" value="Eukaryota"/>
</dbReference>
<feature type="compositionally biased region" description="Low complexity" evidence="10">
    <location>
        <begin position="90"/>
        <end position="108"/>
    </location>
</feature>
<keyword evidence="4 9" id="KW-0805">Transcription regulation</keyword>
<evidence type="ECO:0000256" key="10">
    <source>
        <dbReference type="SAM" id="MobiDB-lite"/>
    </source>
</evidence>
<dbReference type="InterPro" id="IPR003851">
    <property type="entry name" value="Znf_Dof"/>
</dbReference>
<name>W9SCE1_9ROSA</name>
<evidence type="ECO:0000256" key="2">
    <source>
        <dbReference type="ARBA" id="ARBA00022771"/>
    </source>
</evidence>
<dbReference type="Proteomes" id="UP000030645">
    <property type="component" value="Unassembled WGS sequence"/>
</dbReference>
<feature type="region of interest" description="Disordered" evidence="10">
    <location>
        <begin position="292"/>
        <end position="312"/>
    </location>
</feature>
<keyword evidence="7 8" id="KW-0539">Nucleus</keyword>
<dbReference type="GO" id="GO:0003700">
    <property type="term" value="F:DNA-binding transcription factor activity"/>
    <property type="evidence" value="ECO:0007669"/>
    <property type="project" value="UniProtKB-UniRule"/>
</dbReference>
<keyword evidence="6 9" id="KW-0804">Transcription</keyword>
<dbReference type="Pfam" id="PF02701">
    <property type="entry name" value="Zn_ribbon_Dof"/>
    <property type="match status" value="1"/>
</dbReference>
<dbReference type="GO" id="GO:0003677">
    <property type="term" value="F:DNA binding"/>
    <property type="evidence" value="ECO:0007669"/>
    <property type="project" value="UniProtKB-UniRule"/>
</dbReference>
<dbReference type="EMBL" id="KE345942">
    <property type="protein sequence ID" value="EXC21409.1"/>
    <property type="molecule type" value="Genomic_DNA"/>
</dbReference>
<proteinExistence type="predicted"/>
<sequence length="374" mass="42204">MEASTSKQANNNNNNNSNNMLDQRSRARPQKDQALNCPRCNSTNTKFCYYNNYSLTQPRYFCKTCRRYWTEGGSLRNVPVGGGSRKNKRSSSSTTITSSSSNSLLPISSAPKKLNVDHHHIIPPPSLNFPPDQNPKIHHAQDLNLAYPPTSSHHDHHHHHHHNSISTSFVELPYNSTTRIDHNKISHTQNPSTTMELLKTAASRDHGSGLIGSFMSMPVNNPDHHNSNTMFSTGFPNLAQEFKPSLSFGLDHHHHHHHHGYNMDDHQDGNLHGVQESSTTGVRLLFPSTDDQDLKQVSSTTTTTNTHDHDHDHHQHQHHQFELNIKGQGDISNGYNWNGMLGHGGFIRIIVKKIMHPWPSDHHAFHDLPQLAIV</sequence>
<feature type="region of interest" description="Disordered" evidence="10">
    <location>
        <begin position="249"/>
        <end position="276"/>
    </location>
</feature>
<evidence type="ECO:0000313" key="13">
    <source>
        <dbReference type="Proteomes" id="UP000030645"/>
    </source>
</evidence>
<evidence type="ECO:0000259" key="11">
    <source>
        <dbReference type="PROSITE" id="PS50884"/>
    </source>
</evidence>
<keyword evidence="13" id="KW-1185">Reference proteome</keyword>
<keyword evidence="2 8" id="KW-0863">Zinc-finger</keyword>
<protein>
    <recommendedName>
        <fullName evidence="9">Dof zinc finger protein</fullName>
    </recommendedName>
</protein>
<dbReference type="PANTHER" id="PTHR31992">
    <property type="entry name" value="DOF ZINC FINGER PROTEIN DOF1.4-RELATED"/>
    <property type="match status" value="1"/>
</dbReference>
<evidence type="ECO:0000313" key="12">
    <source>
        <dbReference type="EMBL" id="EXC21409.1"/>
    </source>
</evidence>
<evidence type="ECO:0000256" key="5">
    <source>
        <dbReference type="ARBA" id="ARBA00023125"/>
    </source>
</evidence>
<evidence type="ECO:0000256" key="1">
    <source>
        <dbReference type="ARBA" id="ARBA00022723"/>
    </source>
</evidence>
<dbReference type="AlphaFoldDB" id="W9SCE1"/>
<evidence type="ECO:0000256" key="7">
    <source>
        <dbReference type="ARBA" id="ARBA00023242"/>
    </source>
</evidence>
<evidence type="ECO:0000256" key="4">
    <source>
        <dbReference type="ARBA" id="ARBA00023015"/>
    </source>
</evidence>
<keyword evidence="5 8" id="KW-0238">DNA-binding</keyword>
<gene>
    <name evidence="12" type="ORF">L484_011851</name>
</gene>
<feature type="compositionally biased region" description="Low complexity" evidence="10">
    <location>
        <begin position="10"/>
        <end position="19"/>
    </location>
</feature>